<dbReference type="AlphaFoldDB" id="A0A9P4U9X4"/>
<reference evidence="3" key="1">
    <citation type="journal article" date="2020" name="Stud. Mycol.">
        <title>101 Dothideomycetes genomes: a test case for predicting lifestyles and emergence of pathogens.</title>
        <authorList>
            <person name="Haridas S."/>
            <person name="Albert R."/>
            <person name="Binder M."/>
            <person name="Bloem J."/>
            <person name="Labutti K."/>
            <person name="Salamov A."/>
            <person name="Andreopoulos B."/>
            <person name="Baker S."/>
            <person name="Barry K."/>
            <person name="Bills G."/>
            <person name="Bluhm B."/>
            <person name="Cannon C."/>
            <person name="Castanera R."/>
            <person name="Culley D."/>
            <person name="Daum C."/>
            <person name="Ezra D."/>
            <person name="Gonzalez J."/>
            <person name="Henrissat B."/>
            <person name="Kuo A."/>
            <person name="Liang C."/>
            <person name="Lipzen A."/>
            <person name="Lutzoni F."/>
            <person name="Magnuson J."/>
            <person name="Mondo S."/>
            <person name="Nolan M."/>
            <person name="Ohm R."/>
            <person name="Pangilinan J."/>
            <person name="Park H.-J."/>
            <person name="Ramirez L."/>
            <person name="Alfaro M."/>
            <person name="Sun H."/>
            <person name="Tritt A."/>
            <person name="Yoshinaga Y."/>
            <person name="Zwiers L.-H."/>
            <person name="Turgeon B."/>
            <person name="Goodwin S."/>
            <person name="Spatafora J."/>
            <person name="Crous P."/>
            <person name="Grigoriev I."/>
        </authorList>
    </citation>
    <scope>NUCLEOTIDE SEQUENCE</scope>
    <source>
        <strain evidence="3">CBS 690.94</strain>
    </source>
</reference>
<feature type="compositionally biased region" description="Basic and acidic residues" evidence="1">
    <location>
        <begin position="160"/>
        <end position="184"/>
    </location>
</feature>
<accession>A0A9P4U9X4</accession>
<dbReference type="EMBL" id="MU001502">
    <property type="protein sequence ID" value="KAF2443899.1"/>
    <property type="molecule type" value="Genomic_DNA"/>
</dbReference>
<dbReference type="InterPro" id="IPR057962">
    <property type="entry name" value="SPT23_MGA2_DBD"/>
</dbReference>
<feature type="region of interest" description="Disordered" evidence="1">
    <location>
        <begin position="503"/>
        <end position="526"/>
    </location>
</feature>
<keyword evidence="4" id="KW-1185">Reference proteome</keyword>
<organism evidence="3 4">
    <name type="scientific">Karstenula rhodostoma CBS 690.94</name>
    <dbReference type="NCBI Taxonomy" id="1392251"/>
    <lineage>
        <taxon>Eukaryota</taxon>
        <taxon>Fungi</taxon>
        <taxon>Dikarya</taxon>
        <taxon>Ascomycota</taxon>
        <taxon>Pezizomycotina</taxon>
        <taxon>Dothideomycetes</taxon>
        <taxon>Pleosporomycetidae</taxon>
        <taxon>Pleosporales</taxon>
        <taxon>Massarineae</taxon>
        <taxon>Didymosphaeriaceae</taxon>
        <taxon>Karstenula</taxon>
    </lineage>
</organism>
<proteinExistence type="predicted"/>
<sequence>MDDSPMAANSPSPATDMMFSQSNSPGDFARDHSSVSSPEGVASAVKRDPSTPEGADLWSIRPDAILIPQSRDAPHVSLIPDKKKTRAETQIKMTLAMDPLDNVEYIRFPRKTLAKPKHFASDEERRDVESKGAVLQMDVNLVCATAIDNPQDRQRALRRAAGIEEIPRRPEGASVTDLDKEDPSHPQNGGEVLICDGCKERERKRYDRKKKRGDDEAEFSKYENDRVIMINEKEHKKLRDADSGDMAFSPRARQVDFAMRITCYCRHQEEKTPMGYRVIFTFKLNNALLVQHISDVFHITDDHKNKEMSVETLPQSLAIPQYGLHQYPQQSNVVVPMYQFTDNYGLNAYSQPTTPIVSQFTSPISPMDTSFSSAPPQMSQPMPQSLPPSMPPSMNQGMSHTMGQGMNQTMGQAASQSMPTLAQQARQPGAAFPATVSTNNTPYPRHQRGHSNYYDSTPLMSPVSQLGFGETHGLPRPQSLDNFNFTYTPNGTDFQNQYFNSAPPSTGGTPINLSRPASPNWEQGPNKKGKTLRCVYFYVDE</sequence>
<name>A0A9P4U9X4_9PLEO</name>
<dbReference type="Pfam" id="PF25603">
    <property type="entry name" value="SPT23_MGA2_DBD"/>
    <property type="match status" value="2"/>
</dbReference>
<feature type="domain" description="SPT23/MGA2-like DNA-binding" evidence="2">
    <location>
        <begin position="190"/>
        <end position="304"/>
    </location>
</feature>
<feature type="region of interest" description="Disordered" evidence="1">
    <location>
        <begin position="1"/>
        <end position="59"/>
    </location>
</feature>
<comment type="caution">
    <text evidence="3">The sequence shown here is derived from an EMBL/GenBank/DDBJ whole genome shotgun (WGS) entry which is preliminary data.</text>
</comment>
<evidence type="ECO:0000313" key="3">
    <source>
        <dbReference type="EMBL" id="KAF2443899.1"/>
    </source>
</evidence>
<dbReference type="Proteomes" id="UP000799764">
    <property type="component" value="Unassembled WGS sequence"/>
</dbReference>
<evidence type="ECO:0000259" key="2">
    <source>
        <dbReference type="Pfam" id="PF25603"/>
    </source>
</evidence>
<feature type="region of interest" description="Disordered" evidence="1">
    <location>
        <begin position="367"/>
        <end position="386"/>
    </location>
</feature>
<feature type="compositionally biased region" description="Polar residues" evidence="1">
    <location>
        <begin position="503"/>
        <end position="523"/>
    </location>
</feature>
<evidence type="ECO:0000313" key="4">
    <source>
        <dbReference type="Proteomes" id="UP000799764"/>
    </source>
</evidence>
<dbReference type="OrthoDB" id="71307at2759"/>
<evidence type="ECO:0000256" key="1">
    <source>
        <dbReference type="SAM" id="MobiDB-lite"/>
    </source>
</evidence>
<feature type="domain" description="SPT23/MGA2-like DNA-binding" evidence="2">
    <location>
        <begin position="76"/>
        <end position="146"/>
    </location>
</feature>
<gene>
    <name evidence="3" type="ORF">P171DRAFT_455676</name>
</gene>
<feature type="compositionally biased region" description="Polar residues" evidence="1">
    <location>
        <begin position="7"/>
        <end position="25"/>
    </location>
</feature>
<feature type="region of interest" description="Disordered" evidence="1">
    <location>
        <begin position="160"/>
        <end position="193"/>
    </location>
</feature>
<protein>
    <recommendedName>
        <fullName evidence="2">SPT23/MGA2-like DNA-binding domain-containing protein</fullName>
    </recommendedName>
</protein>
<feature type="compositionally biased region" description="Low complexity" evidence="1">
    <location>
        <begin position="370"/>
        <end position="383"/>
    </location>
</feature>